<evidence type="ECO:0000259" key="5">
    <source>
        <dbReference type="PROSITE" id="PS50977"/>
    </source>
</evidence>
<protein>
    <submittedName>
        <fullName evidence="6">DNA-binding transcriptional regulator, AcrR family</fullName>
    </submittedName>
</protein>
<organism evidence="6 7">
    <name type="scientific">Tindallia magadiensis</name>
    <dbReference type="NCBI Taxonomy" id="69895"/>
    <lineage>
        <taxon>Bacteria</taxon>
        <taxon>Bacillati</taxon>
        <taxon>Bacillota</taxon>
        <taxon>Clostridia</taxon>
        <taxon>Peptostreptococcales</taxon>
        <taxon>Tindalliaceae</taxon>
        <taxon>Tindallia</taxon>
    </lineage>
</organism>
<feature type="DNA-binding region" description="H-T-H motif" evidence="4">
    <location>
        <begin position="27"/>
        <end position="46"/>
    </location>
</feature>
<keyword evidence="3" id="KW-0804">Transcription</keyword>
<dbReference type="Pfam" id="PF00440">
    <property type="entry name" value="TetR_N"/>
    <property type="match status" value="1"/>
</dbReference>
<dbReference type="InterPro" id="IPR001647">
    <property type="entry name" value="HTH_TetR"/>
</dbReference>
<gene>
    <name evidence="6" type="ORF">SAMN05192551_102322</name>
</gene>
<dbReference type="InterPro" id="IPR023772">
    <property type="entry name" value="DNA-bd_HTH_TetR-type_CS"/>
</dbReference>
<dbReference type="PROSITE" id="PS50977">
    <property type="entry name" value="HTH_TETR_2"/>
    <property type="match status" value="1"/>
</dbReference>
<dbReference type="RefSeq" id="WP_093370672.1">
    <property type="nucleotide sequence ID" value="NZ_FOQA01000002.1"/>
</dbReference>
<keyword evidence="2 4" id="KW-0238">DNA-binding</keyword>
<dbReference type="SUPFAM" id="SSF48498">
    <property type="entry name" value="Tetracyclin repressor-like, C-terminal domain"/>
    <property type="match status" value="1"/>
</dbReference>
<dbReference type="Proteomes" id="UP000199287">
    <property type="component" value="Unassembled WGS sequence"/>
</dbReference>
<evidence type="ECO:0000256" key="1">
    <source>
        <dbReference type="ARBA" id="ARBA00023015"/>
    </source>
</evidence>
<dbReference type="EMBL" id="FOQA01000002">
    <property type="protein sequence ID" value="SFH71951.1"/>
    <property type="molecule type" value="Genomic_DNA"/>
</dbReference>
<dbReference type="InterPro" id="IPR036271">
    <property type="entry name" value="Tet_transcr_reg_TetR-rel_C_sf"/>
</dbReference>
<sequence>MKEHQSAEKIKRISMRLFNEKGYEATTIRDICNEIGITAPSFYYYFDSKELLYMQMIKEAEALHQEIIDAAIESCPSQVAEERLLYIYKALLDYYRKQKEEYTFLLRNVLFPVASMGERIQEMHMTWRKQYAEKVSEFVASSQKKKMPKADMKDILEAFHRFVTGYMLQLISGQKELSEEHEDKAWEFFWNGIK</sequence>
<dbReference type="Gene3D" id="1.10.357.10">
    <property type="entry name" value="Tetracycline Repressor, domain 2"/>
    <property type="match status" value="1"/>
</dbReference>
<name>A0A1I3CD56_9FIRM</name>
<dbReference type="SUPFAM" id="SSF46689">
    <property type="entry name" value="Homeodomain-like"/>
    <property type="match status" value="1"/>
</dbReference>
<dbReference type="PANTHER" id="PTHR47506:SF6">
    <property type="entry name" value="HTH-TYPE TRANSCRIPTIONAL REPRESSOR NEMR"/>
    <property type="match status" value="1"/>
</dbReference>
<dbReference type="AlphaFoldDB" id="A0A1I3CD56"/>
<evidence type="ECO:0000256" key="4">
    <source>
        <dbReference type="PROSITE-ProRule" id="PRU00335"/>
    </source>
</evidence>
<dbReference type="STRING" id="69895.SAMN05192551_102322"/>
<dbReference type="OrthoDB" id="494991at2"/>
<evidence type="ECO:0000313" key="6">
    <source>
        <dbReference type="EMBL" id="SFH71951.1"/>
    </source>
</evidence>
<dbReference type="Gene3D" id="1.10.10.60">
    <property type="entry name" value="Homeodomain-like"/>
    <property type="match status" value="1"/>
</dbReference>
<keyword evidence="7" id="KW-1185">Reference proteome</keyword>
<keyword evidence="1" id="KW-0805">Transcription regulation</keyword>
<proteinExistence type="predicted"/>
<reference evidence="7" key="1">
    <citation type="submission" date="2016-10" db="EMBL/GenBank/DDBJ databases">
        <authorList>
            <person name="Varghese N."/>
            <person name="Submissions S."/>
        </authorList>
    </citation>
    <scope>NUCLEOTIDE SEQUENCE [LARGE SCALE GENOMIC DNA]</scope>
    <source>
        <strain evidence="7">Z-7934</strain>
    </source>
</reference>
<dbReference type="PROSITE" id="PS01081">
    <property type="entry name" value="HTH_TETR_1"/>
    <property type="match status" value="1"/>
</dbReference>
<evidence type="ECO:0000256" key="3">
    <source>
        <dbReference type="ARBA" id="ARBA00023163"/>
    </source>
</evidence>
<dbReference type="InterPro" id="IPR009057">
    <property type="entry name" value="Homeodomain-like_sf"/>
</dbReference>
<accession>A0A1I3CD56</accession>
<feature type="domain" description="HTH tetR-type" evidence="5">
    <location>
        <begin position="4"/>
        <end position="64"/>
    </location>
</feature>
<dbReference type="PANTHER" id="PTHR47506">
    <property type="entry name" value="TRANSCRIPTIONAL REGULATORY PROTEIN"/>
    <property type="match status" value="1"/>
</dbReference>
<dbReference type="PRINTS" id="PR00455">
    <property type="entry name" value="HTHTETR"/>
</dbReference>
<evidence type="ECO:0000256" key="2">
    <source>
        <dbReference type="ARBA" id="ARBA00023125"/>
    </source>
</evidence>
<dbReference type="GO" id="GO:0003677">
    <property type="term" value="F:DNA binding"/>
    <property type="evidence" value="ECO:0007669"/>
    <property type="project" value="UniProtKB-UniRule"/>
</dbReference>
<evidence type="ECO:0000313" key="7">
    <source>
        <dbReference type="Proteomes" id="UP000199287"/>
    </source>
</evidence>